<evidence type="ECO:0000256" key="6">
    <source>
        <dbReference type="ARBA" id="ARBA00022840"/>
    </source>
</evidence>
<feature type="transmembrane region" description="Helical" evidence="9">
    <location>
        <begin position="285"/>
        <end position="304"/>
    </location>
</feature>
<dbReference type="PANTHER" id="PTHR43394:SF1">
    <property type="entry name" value="ATP-BINDING CASSETTE SUB-FAMILY B MEMBER 10, MITOCHONDRIAL"/>
    <property type="match status" value="1"/>
</dbReference>
<dbReference type="InterPro" id="IPR011527">
    <property type="entry name" value="ABC1_TM_dom"/>
</dbReference>
<dbReference type="GO" id="GO:0005886">
    <property type="term" value="C:plasma membrane"/>
    <property type="evidence" value="ECO:0007669"/>
    <property type="project" value="UniProtKB-SubCell"/>
</dbReference>
<feature type="transmembrane region" description="Helical" evidence="9">
    <location>
        <begin position="59"/>
        <end position="80"/>
    </location>
</feature>
<dbReference type="InterPro" id="IPR027417">
    <property type="entry name" value="P-loop_NTPase"/>
</dbReference>
<feature type="domain" description="ABC transmembrane type-1" evidence="11">
    <location>
        <begin position="17"/>
        <end position="306"/>
    </location>
</feature>
<evidence type="ECO:0000313" key="13">
    <source>
        <dbReference type="Proteomes" id="UP000192813"/>
    </source>
</evidence>
<dbReference type="Pfam" id="PF00664">
    <property type="entry name" value="ABC_membrane"/>
    <property type="match status" value="1"/>
</dbReference>
<dbReference type="CDD" id="cd18548">
    <property type="entry name" value="ABC_6TM_Tm287_like"/>
    <property type="match status" value="1"/>
</dbReference>
<dbReference type="InterPro" id="IPR003593">
    <property type="entry name" value="AAA+_ATPase"/>
</dbReference>
<comment type="caution">
    <text evidence="12">The sequence shown here is derived from an EMBL/GenBank/DDBJ whole genome shotgun (WGS) entry which is preliminary data.</text>
</comment>
<keyword evidence="2" id="KW-0813">Transport</keyword>
<dbReference type="Gene3D" id="1.20.1560.10">
    <property type="entry name" value="ABC transporter type 1, transmembrane domain"/>
    <property type="match status" value="1"/>
</dbReference>
<dbReference type="SMART" id="SM00382">
    <property type="entry name" value="AAA"/>
    <property type="match status" value="1"/>
</dbReference>
<dbReference type="GO" id="GO:0015421">
    <property type="term" value="F:ABC-type oligopeptide transporter activity"/>
    <property type="evidence" value="ECO:0007669"/>
    <property type="project" value="TreeGrafter"/>
</dbReference>
<dbReference type="GO" id="GO:0016887">
    <property type="term" value="F:ATP hydrolysis activity"/>
    <property type="evidence" value="ECO:0007669"/>
    <property type="project" value="InterPro"/>
</dbReference>
<protein>
    <submittedName>
        <fullName evidence="12">Multidrug ABC transporter ATP-binding protein</fullName>
    </submittedName>
</protein>
<dbReference type="AlphaFoldDB" id="A0A2J9PNX0"/>
<evidence type="ECO:0000259" key="10">
    <source>
        <dbReference type="PROSITE" id="PS50893"/>
    </source>
</evidence>
<sequence length="591" mass="65561">MLKILAKANKKEKFFALLSVLLIMLQVYLELEIPDYMSEITELLQMPDTVTADIWEPGLIMVGLSLASFASAILVGFFAARIAASLTARIRGEVFDKVMSYSANEINQFSVPSLVTRSTNDLTQIQMLIALGLQVVLRGPIMSIWAIAKISGQNWQWSMTTAVAVGVLLVMIGFIMYFAVPRFSKIQTLTDSLNAVTRENLTGLRVIRAYNAEEYQNKKFAKANDDLTNTQLFVNRVMGIMQPGMTLVSSGLTLVVYWSGAYLIADAAQGTEQINLFSDMVVFSSYAMQVIIGFLLMVMIFMILPRAIVSAKRINEVLDLVPSIDFKEDAIQTREQGSVEFKNVTFKYGDDAKPALKDINFKINKGETLAIIGSTGSGKSTLIQMIPRLYDVSEGQVLVDGQNVKDFDHARLNNIVGYMPQKPVLFSGTIRSNMNLGESNEHLEHQLLSDEAIWAALDTAQARDFVEGEPDQLDTHVAQGGNNFSGGQKQRLGIARVLARKPEILIFDDSFSALDYQTDKTLRGVLAERMADTTKIIVAQRISTIMDADEILVLDRGEIVGRGKHQDLLADNKVYQEIAYSQLSEEELAND</sequence>
<feature type="transmembrane region" description="Helical" evidence="9">
    <location>
        <begin position="160"/>
        <end position="180"/>
    </location>
</feature>
<keyword evidence="5" id="KW-0547">Nucleotide-binding</keyword>
<evidence type="ECO:0000259" key="11">
    <source>
        <dbReference type="PROSITE" id="PS50929"/>
    </source>
</evidence>
<comment type="subcellular location">
    <subcellularLocation>
        <location evidence="1">Cell membrane</location>
        <topology evidence="1">Multi-pass membrane protein</topology>
    </subcellularLocation>
</comment>
<keyword evidence="4 9" id="KW-0812">Transmembrane</keyword>
<feature type="transmembrane region" description="Helical" evidence="9">
    <location>
        <begin position="127"/>
        <end position="148"/>
    </location>
</feature>
<keyword evidence="7 9" id="KW-1133">Transmembrane helix</keyword>
<dbReference type="PANTHER" id="PTHR43394">
    <property type="entry name" value="ATP-DEPENDENT PERMEASE MDL1, MITOCHONDRIAL"/>
    <property type="match status" value="1"/>
</dbReference>
<feature type="transmembrane region" description="Helical" evidence="9">
    <location>
        <begin position="245"/>
        <end position="265"/>
    </location>
</feature>
<dbReference type="EMBL" id="NBTM02000001">
    <property type="protein sequence ID" value="PNL92017.1"/>
    <property type="molecule type" value="Genomic_DNA"/>
</dbReference>
<evidence type="ECO:0000256" key="8">
    <source>
        <dbReference type="ARBA" id="ARBA00023136"/>
    </source>
</evidence>
<dbReference type="Pfam" id="PF00005">
    <property type="entry name" value="ABC_tran"/>
    <property type="match status" value="1"/>
</dbReference>
<dbReference type="PROSITE" id="PS50893">
    <property type="entry name" value="ABC_TRANSPORTER_2"/>
    <property type="match status" value="1"/>
</dbReference>
<dbReference type="InterPro" id="IPR036640">
    <property type="entry name" value="ABC1_TM_sf"/>
</dbReference>
<dbReference type="GO" id="GO:0005524">
    <property type="term" value="F:ATP binding"/>
    <property type="evidence" value="ECO:0007669"/>
    <property type="project" value="UniProtKB-KW"/>
</dbReference>
<dbReference type="PROSITE" id="PS50929">
    <property type="entry name" value="ABC_TM1F"/>
    <property type="match status" value="1"/>
</dbReference>
<gene>
    <name evidence="12" type="ORF">A6J77_007155</name>
</gene>
<dbReference type="InterPro" id="IPR003439">
    <property type="entry name" value="ABC_transporter-like_ATP-bd"/>
</dbReference>
<accession>A0A2J9PNX0</accession>
<dbReference type="Gene3D" id="3.40.50.300">
    <property type="entry name" value="P-loop containing nucleotide triphosphate hydrolases"/>
    <property type="match status" value="1"/>
</dbReference>
<evidence type="ECO:0000256" key="5">
    <source>
        <dbReference type="ARBA" id="ARBA00022741"/>
    </source>
</evidence>
<dbReference type="FunFam" id="3.40.50.300:FF:000854">
    <property type="entry name" value="Multidrug ABC transporter ATP-binding protein"/>
    <property type="match status" value="1"/>
</dbReference>
<evidence type="ECO:0000256" key="9">
    <source>
        <dbReference type="SAM" id="Phobius"/>
    </source>
</evidence>
<dbReference type="PROSITE" id="PS00211">
    <property type="entry name" value="ABC_TRANSPORTER_1"/>
    <property type="match status" value="1"/>
</dbReference>
<feature type="domain" description="ABC transporter" evidence="10">
    <location>
        <begin position="339"/>
        <end position="581"/>
    </location>
</feature>
<evidence type="ECO:0000256" key="7">
    <source>
        <dbReference type="ARBA" id="ARBA00022989"/>
    </source>
</evidence>
<evidence type="ECO:0000256" key="3">
    <source>
        <dbReference type="ARBA" id="ARBA00022475"/>
    </source>
</evidence>
<keyword evidence="6 12" id="KW-0067">ATP-binding</keyword>
<evidence type="ECO:0000256" key="1">
    <source>
        <dbReference type="ARBA" id="ARBA00004651"/>
    </source>
</evidence>
<proteinExistence type="predicted"/>
<keyword evidence="3" id="KW-1003">Cell membrane</keyword>
<keyword evidence="8 9" id="KW-0472">Membrane</keyword>
<dbReference type="Proteomes" id="UP000192813">
    <property type="component" value="Unassembled WGS sequence"/>
</dbReference>
<dbReference type="InterPro" id="IPR039421">
    <property type="entry name" value="Type_1_exporter"/>
</dbReference>
<evidence type="ECO:0000256" key="4">
    <source>
        <dbReference type="ARBA" id="ARBA00022692"/>
    </source>
</evidence>
<name>A0A2J9PNX0_9LACT</name>
<dbReference type="SUPFAM" id="SSF90123">
    <property type="entry name" value="ABC transporter transmembrane region"/>
    <property type="match status" value="1"/>
</dbReference>
<reference evidence="13" key="1">
    <citation type="submission" date="2017-12" db="EMBL/GenBank/DDBJ databases">
        <title>FDA dAtabase for Regulatory Grade micrObial Sequences (FDA-ARGOS): Supporting development and validation of Infectious Disease Dx tests.</title>
        <authorList>
            <person name="Hoffmann M."/>
            <person name="Allard M."/>
            <person name="Evans P."/>
            <person name="Brown E."/>
            <person name="Tallon L."/>
            <person name="Sadzewicz L."/>
            <person name="Sengamalay N."/>
            <person name="Ott S."/>
            <person name="Godinez A."/>
            <person name="Nagaraj S."/>
            <person name="Vavikolanu K."/>
            <person name="Aluvathingal J."/>
            <person name="Nadendla S."/>
            <person name="Sichtig H."/>
        </authorList>
    </citation>
    <scope>NUCLEOTIDE SEQUENCE [LARGE SCALE GENOMIC DNA]</scope>
    <source>
        <strain evidence="13">FDAARGOS_249</strain>
    </source>
</reference>
<evidence type="ECO:0000256" key="2">
    <source>
        <dbReference type="ARBA" id="ARBA00022448"/>
    </source>
</evidence>
<organism evidence="12 13">
    <name type="scientific">Aerococcus viridans</name>
    <dbReference type="NCBI Taxonomy" id="1377"/>
    <lineage>
        <taxon>Bacteria</taxon>
        <taxon>Bacillati</taxon>
        <taxon>Bacillota</taxon>
        <taxon>Bacilli</taxon>
        <taxon>Lactobacillales</taxon>
        <taxon>Aerococcaceae</taxon>
        <taxon>Aerococcus</taxon>
    </lineage>
</organism>
<evidence type="ECO:0000313" key="12">
    <source>
        <dbReference type="EMBL" id="PNL92017.1"/>
    </source>
</evidence>
<dbReference type="RefSeq" id="WP_083069478.1">
    <property type="nucleotide sequence ID" value="NZ_NBTM02000001.1"/>
</dbReference>
<dbReference type="SUPFAM" id="SSF52540">
    <property type="entry name" value="P-loop containing nucleoside triphosphate hydrolases"/>
    <property type="match status" value="1"/>
</dbReference>
<dbReference type="InterPro" id="IPR017871">
    <property type="entry name" value="ABC_transporter-like_CS"/>
</dbReference>